<proteinExistence type="predicted"/>
<evidence type="ECO:0000313" key="1">
    <source>
        <dbReference type="EMBL" id="KAL3653823.1"/>
    </source>
</evidence>
<dbReference type="Proteomes" id="UP001632038">
    <property type="component" value="Unassembled WGS sequence"/>
</dbReference>
<organism evidence="1 2">
    <name type="scientific">Castilleja foliolosa</name>
    <dbReference type="NCBI Taxonomy" id="1961234"/>
    <lineage>
        <taxon>Eukaryota</taxon>
        <taxon>Viridiplantae</taxon>
        <taxon>Streptophyta</taxon>
        <taxon>Embryophyta</taxon>
        <taxon>Tracheophyta</taxon>
        <taxon>Spermatophyta</taxon>
        <taxon>Magnoliopsida</taxon>
        <taxon>eudicotyledons</taxon>
        <taxon>Gunneridae</taxon>
        <taxon>Pentapetalae</taxon>
        <taxon>asterids</taxon>
        <taxon>lamiids</taxon>
        <taxon>Lamiales</taxon>
        <taxon>Orobanchaceae</taxon>
        <taxon>Pedicularideae</taxon>
        <taxon>Castillejinae</taxon>
        <taxon>Castilleja</taxon>
    </lineage>
</organism>
<reference evidence="2" key="1">
    <citation type="journal article" date="2024" name="IScience">
        <title>Strigolactones Initiate the Formation of Haustorium-like Structures in Castilleja.</title>
        <authorList>
            <person name="Buerger M."/>
            <person name="Peterson D."/>
            <person name="Chory J."/>
        </authorList>
    </citation>
    <scope>NUCLEOTIDE SEQUENCE [LARGE SCALE GENOMIC DNA]</scope>
</reference>
<protein>
    <submittedName>
        <fullName evidence="1">Uncharacterized protein</fullName>
    </submittedName>
</protein>
<name>A0ABD3EHP8_9LAMI</name>
<gene>
    <name evidence="1" type="ORF">CASFOL_003504</name>
</gene>
<accession>A0ABD3EHP8</accession>
<keyword evidence="2" id="KW-1185">Reference proteome</keyword>
<sequence>MAFASGQHDLFAASLEIENGGVICPLLILGNKWENGEDMDYAGFITRI</sequence>
<comment type="caution">
    <text evidence="1">The sequence shown here is derived from an EMBL/GenBank/DDBJ whole genome shotgun (WGS) entry which is preliminary data.</text>
</comment>
<dbReference type="EMBL" id="JAVIJP010000005">
    <property type="protein sequence ID" value="KAL3653823.1"/>
    <property type="molecule type" value="Genomic_DNA"/>
</dbReference>
<evidence type="ECO:0000313" key="2">
    <source>
        <dbReference type="Proteomes" id="UP001632038"/>
    </source>
</evidence>
<dbReference type="AlphaFoldDB" id="A0ABD3EHP8"/>